<name>A0A354YVY1_9FIRM</name>
<dbReference type="PANTHER" id="PTHR30024">
    <property type="entry name" value="ALIPHATIC SULFONATES-BINDING PROTEIN-RELATED"/>
    <property type="match status" value="1"/>
</dbReference>
<evidence type="ECO:0000313" key="1">
    <source>
        <dbReference type="EMBL" id="HBK52851.1"/>
    </source>
</evidence>
<dbReference type="SUPFAM" id="SSF53850">
    <property type="entry name" value="Periplasmic binding protein-like II"/>
    <property type="match status" value="1"/>
</dbReference>
<gene>
    <name evidence="1" type="ORF">DDZ44_02790</name>
</gene>
<dbReference type="PIRSF" id="PIRSF027386">
    <property type="entry name" value="UCP027386_ABC_sbc_TM0202"/>
    <property type="match status" value="1"/>
</dbReference>
<sequence>MKKGVWLLILVLLLVGGMLFWKHGGLGPEPPAQITLINPLGPTVIPVAGISSQQVKSKMPITIQYWKDTDEAVALLASKKADFAVLPISAAANIYARGIDIKMLGVHEWKVFYLLAAKDTPFEGWRSLVGKRVYTAHGRGQTADVIMRAALSKEGIEPDQDVKILYAPPQEIVALFKAGKVDFAALPEPFVTLAMSDDSGRIVLDFQKYWGESTGKPERIPVAGLFVAGDFQEKYPRETKELAQIFADSTRWSNENVDQALAVAAETLPTIPQPVMKKALSRIEFEFIDSSKSRPEVEFYLQKMKELYPQGTPKLPDKDFYYS</sequence>
<protein>
    <submittedName>
        <fullName evidence="1">ABC transporter substrate-binding protein</fullName>
    </submittedName>
</protein>
<accession>A0A354YVY1</accession>
<dbReference type="EMBL" id="DNZF01000057">
    <property type="protein sequence ID" value="HBK52851.1"/>
    <property type="molecule type" value="Genomic_DNA"/>
</dbReference>
<dbReference type="Gene3D" id="3.40.190.10">
    <property type="entry name" value="Periplasmic binding protein-like II"/>
    <property type="match status" value="2"/>
</dbReference>
<dbReference type="InterPro" id="IPR027024">
    <property type="entry name" value="UCP027386_ABC_sbc_TM0202"/>
</dbReference>
<dbReference type="Proteomes" id="UP000263273">
    <property type="component" value="Unassembled WGS sequence"/>
</dbReference>
<proteinExistence type="predicted"/>
<organism evidence="1 2">
    <name type="scientific">Syntrophomonas wolfei</name>
    <dbReference type="NCBI Taxonomy" id="863"/>
    <lineage>
        <taxon>Bacteria</taxon>
        <taxon>Bacillati</taxon>
        <taxon>Bacillota</taxon>
        <taxon>Clostridia</taxon>
        <taxon>Eubacteriales</taxon>
        <taxon>Syntrophomonadaceae</taxon>
        <taxon>Syntrophomonas</taxon>
    </lineage>
</organism>
<dbReference type="AlphaFoldDB" id="A0A354YVY1"/>
<evidence type="ECO:0000313" key="2">
    <source>
        <dbReference type="Proteomes" id="UP000263273"/>
    </source>
</evidence>
<dbReference type="RefSeq" id="WP_061215225.1">
    <property type="nucleotide sequence ID" value="NZ_DCDX01000151.1"/>
</dbReference>
<dbReference type="Pfam" id="PF13379">
    <property type="entry name" value="NMT1_2"/>
    <property type="match status" value="1"/>
</dbReference>
<dbReference type="PANTHER" id="PTHR30024:SF46">
    <property type="entry name" value="ABC TRANSPORTER, SUBSTRATE-BINDING LIPOPROTEIN"/>
    <property type="match status" value="1"/>
</dbReference>
<dbReference type="STRING" id="378794.GCA_001570625_02831"/>
<reference evidence="1 2" key="1">
    <citation type="journal article" date="2018" name="Nat. Biotechnol.">
        <title>A standardized bacterial taxonomy based on genome phylogeny substantially revises the tree of life.</title>
        <authorList>
            <person name="Parks D.H."/>
            <person name="Chuvochina M."/>
            <person name="Waite D.W."/>
            <person name="Rinke C."/>
            <person name="Skarshewski A."/>
            <person name="Chaumeil P.A."/>
            <person name="Hugenholtz P."/>
        </authorList>
    </citation>
    <scope>NUCLEOTIDE SEQUENCE [LARGE SCALE GENOMIC DNA]</scope>
    <source>
        <strain evidence="1">UBA10948</strain>
    </source>
</reference>
<comment type="caution">
    <text evidence="1">The sequence shown here is derived from an EMBL/GenBank/DDBJ whole genome shotgun (WGS) entry which is preliminary data.</text>
</comment>